<gene>
    <name evidence="1" type="ORF">A2975_00510</name>
</gene>
<dbReference type="Proteomes" id="UP000178429">
    <property type="component" value="Unassembled WGS sequence"/>
</dbReference>
<dbReference type="SUPFAM" id="SSF54523">
    <property type="entry name" value="Pili subunits"/>
    <property type="match status" value="1"/>
</dbReference>
<dbReference type="NCBIfam" id="TIGR02532">
    <property type="entry name" value="IV_pilin_GFxxxE"/>
    <property type="match status" value="1"/>
</dbReference>
<comment type="caution">
    <text evidence="1">The sequence shown here is derived from an EMBL/GenBank/DDBJ whole genome shotgun (WGS) entry which is preliminary data.</text>
</comment>
<protein>
    <recommendedName>
        <fullName evidence="3">Type II secretion system protein GspI C-terminal domain-containing protein</fullName>
    </recommendedName>
</protein>
<reference evidence="1 2" key="1">
    <citation type="journal article" date="2016" name="Nat. Commun.">
        <title>Thousands of microbial genomes shed light on interconnected biogeochemical processes in an aquifer system.</title>
        <authorList>
            <person name="Anantharaman K."/>
            <person name="Brown C.T."/>
            <person name="Hug L.A."/>
            <person name="Sharon I."/>
            <person name="Castelle C.J."/>
            <person name="Probst A.J."/>
            <person name="Thomas B.C."/>
            <person name="Singh A."/>
            <person name="Wilkins M.J."/>
            <person name="Karaoz U."/>
            <person name="Brodie E.L."/>
            <person name="Williams K.H."/>
            <person name="Hubbard S.S."/>
            <person name="Banfield J.F."/>
        </authorList>
    </citation>
    <scope>NUCLEOTIDE SEQUENCE [LARGE SCALE GENOMIC DNA]</scope>
</reference>
<accession>A0A1F8BZ47</accession>
<sequence length="163" mass="17297">MQKGFSLLEMVVVLSVFALLAVISSQALILTLQGAKKSSNLATVRENVDFAMQIIERQLHNASEVTPCPNVDSQTLTYKDQNGEVSTFSCVAVGESEAGYIASSSARLTSGDVAVTACSISCIEDSPGLPPYVQIDLAARNTNVDTGPASSITTSTRVFLRNY</sequence>
<organism evidence="1 2">
    <name type="scientific">Candidatus Woesebacteria bacterium RIFCSPLOWO2_01_FULL_44_14</name>
    <dbReference type="NCBI Taxonomy" id="1802525"/>
    <lineage>
        <taxon>Bacteria</taxon>
        <taxon>Candidatus Woeseibacteriota</taxon>
    </lineage>
</organism>
<dbReference type="InterPro" id="IPR012902">
    <property type="entry name" value="N_methyl_site"/>
</dbReference>
<evidence type="ECO:0000313" key="1">
    <source>
        <dbReference type="EMBL" id="OGM68839.1"/>
    </source>
</evidence>
<dbReference type="STRING" id="1802525.A2975_00510"/>
<dbReference type="PROSITE" id="PS00409">
    <property type="entry name" value="PROKAR_NTER_METHYL"/>
    <property type="match status" value="1"/>
</dbReference>
<evidence type="ECO:0008006" key="3">
    <source>
        <dbReference type="Google" id="ProtNLM"/>
    </source>
</evidence>
<dbReference type="Pfam" id="PF07963">
    <property type="entry name" value="N_methyl"/>
    <property type="match status" value="1"/>
</dbReference>
<evidence type="ECO:0000313" key="2">
    <source>
        <dbReference type="Proteomes" id="UP000178429"/>
    </source>
</evidence>
<dbReference type="InterPro" id="IPR045584">
    <property type="entry name" value="Pilin-like"/>
</dbReference>
<proteinExistence type="predicted"/>
<dbReference type="AlphaFoldDB" id="A0A1F8BZ47"/>
<dbReference type="EMBL" id="MGHL01000017">
    <property type="protein sequence ID" value="OGM68839.1"/>
    <property type="molecule type" value="Genomic_DNA"/>
</dbReference>
<name>A0A1F8BZ47_9BACT</name>